<feature type="region of interest" description="Disordered" evidence="3">
    <location>
        <begin position="257"/>
        <end position="312"/>
    </location>
</feature>
<accession>A0ABD3MZ87</accession>
<dbReference type="InterPro" id="IPR003439">
    <property type="entry name" value="ABC_transporter-like_ATP-bd"/>
</dbReference>
<evidence type="ECO:0000256" key="3">
    <source>
        <dbReference type="SAM" id="MobiDB-lite"/>
    </source>
</evidence>
<dbReference type="GO" id="GO:0005524">
    <property type="term" value="F:ATP binding"/>
    <property type="evidence" value="ECO:0007669"/>
    <property type="project" value="UniProtKB-KW"/>
</dbReference>
<proteinExistence type="predicted"/>
<dbReference type="AlphaFoldDB" id="A0ABD3MZ87"/>
<reference evidence="6 7" key="1">
    <citation type="submission" date="2024-10" db="EMBL/GenBank/DDBJ databases">
        <title>Updated reference genomes for cyclostephanoid diatoms.</title>
        <authorList>
            <person name="Roberts W.R."/>
            <person name="Alverson A.J."/>
        </authorList>
    </citation>
    <scope>NUCLEOTIDE SEQUENCE [LARGE SCALE GENOMIC DNA]</scope>
    <source>
        <strain evidence="6 7">AJA232-27</strain>
    </source>
</reference>
<feature type="region of interest" description="Disordered" evidence="3">
    <location>
        <begin position="141"/>
        <end position="176"/>
    </location>
</feature>
<dbReference type="GO" id="GO:0003676">
    <property type="term" value="F:nucleic acid binding"/>
    <property type="evidence" value="ECO:0007669"/>
    <property type="project" value="UniProtKB-ARBA"/>
</dbReference>
<dbReference type="InterPro" id="IPR032781">
    <property type="entry name" value="ABC_tran_Xtn"/>
</dbReference>
<dbReference type="Pfam" id="PF12848">
    <property type="entry name" value="ABC_tran_Xtn"/>
    <property type="match status" value="1"/>
</dbReference>
<name>A0ABD3MZ87_9STRA</name>
<keyword evidence="2" id="KW-0067">ATP-binding</keyword>
<dbReference type="InterPro" id="IPR027417">
    <property type="entry name" value="P-loop_NTPase"/>
</dbReference>
<feature type="chain" id="PRO_5044848618" description="ABC transporter domain-containing protein" evidence="4">
    <location>
        <begin position="24"/>
        <end position="984"/>
    </location>
</feature>
<gene>
    <name evidence="6" type="ORF">ACHAWU_006705</name>
</gene>
<dbReference type="CDD" id="cd03221">
    <property type="entry name" value="ABCF_EF-3"/>
    <property type="match status" value="2"/>
</dbReference>
<dbReference type="InterPro" id="IPR017871">
    <property type="entry name" value="ABC_transporter-like_CS"/>
</dbReference>
<dbReference type="Proteomes" id="UP001530293">
    <property type="component" value="Unassembled WGS sequence"/>
</dbReference>
<evidence type="ECO:0000256" key="1">
    <source>
        <dbReference type="ARBA" id="ARBA00022741"/>
    </source>
</evidence>
<dbReference type="Gene3D" id="3.40.50.300">
    <property type="entry name" value="P-loop containing nucleotide triphosphate hydrolases"/>
    <property type="match status" value="2"/>
</dbReference>
<feature type="region of interest" description="Disordered" evidence="3">
    <location>
        <begin position="100"/>
        <end position="121"/>
    </location>
</feature>
<keyword evidence="7" id="KW-1185">Reference proteome</keyword>
<sequence>MRLAFPPVSLLVALGISSVVVDSFTIPCRRQHSATLPPSASSSPLLQLQHREKAAASLLATGSTTTSLLTSTTALYAKKKSSGNKTKDAALAALEALEQQENNAATSSTPPPAAAKKSSATATLDFSAFDDDAPLTKKEQMELEKKRQKEAKKAKQDSDRMAAAEMEEIEKNKRKKALKALAEMEAMEKSTGMVVDTDEDGGVAAGVNGDTANGESSSSTTLSKKEQKMAAKKAEKEAEKLAMKMKAKEAKKLGISVEELESRSDNEEADDGKVQSDSTVNGINGSAPSDLDTTATTTIAPEQTEPKKEALTAEERIRKERPPPRIRIMETSQPDYTALRLENIAITFRDQPVLKSATWGVQTGDRIGLVGANGAGKTTQLRILAGELEPTAGDVVKSRKDLRVAMLRQEFIDEIDLTRTLREEFISVFTEEAEIMAQLSQAEKELEGMTGDATDAEAMQEVLDRMAKLQVKADSKNVNVLDSRVSKIMDLMGFDPEEGDYAVSMFSGGWKMRIGLGKVLLKGTRLCLISISWSCLKICNSYRTTVFFIVLNEFLHLNQQPKCADPNILLLDEPTNHLDLESVEWLEAFLRNQNIPMVIVSHDREFLDQVCTKIVDAEGGVCTEYQGNYSRFLQLKKARLDSWNAAYNAQAKKINEERSWINKFRLKQPQAVKQREAQLEKLIKSPDYVQKPPFLGKPFRFRFPAGPRLSPEVAEVKGLSHGYGNGANPLFEDVDLFIEKGDRIAVIGPNGAGKSTLLRILMGKEIPDQGSAQIVGSNVYPAYFEQNQADVLDLDKTVLDTVQAASNGQSYNELRALLGQFLFKGDAVEKKVENLSGGEKARLSLCCMMLKESNLLILDEPTNHLDIPAKEMLEEALQHFEGSVVVISHDRYFISKVATTIVAIEDKKLVKYGGDYKFYMEKSAAVKSKVEARYFEGGARIGNAPVIDLTEQLKPKKNFGGAKTANLVTRPDKGVKNAKRNQAK</sequence>
<dbReference type="InterPro" id="IPR051309">
    <property type="entry name" value="ABCF_ATPase"/>
</dbReference>
<feature type="compositionally biased region" description="Polar residues" evidence="3">
    <location>
        <begin position="275"/>
        <end position="287"/>
    </location>
</feature>
<keyword evidence="1" id="KW-0547">Nucleotide-binding</keyword>
<dbReference type="SMART" id="SM00382">
    <property type="entry name" value="AAA"/>
    <property type="match status" value="2"/>
</dbReference>
<dbReference type="FunFam" id="3.40.50.300:FF:000309">
    <property type="entry name" value="ABC transporter ATP-binding protein"/>
    <property type="match status" value="1"/>
</dbReference>
<evidence type="ECO:0000256" key="2">
    <source>
        <dbReference type="ARBA" id="ARBA00022840"/>
    </source>
</evidence>
<protein>
    <recommendedName>
        <fullName evidence="5">ABC transporter domain-containing protein</fullName>
    </recommendedName>
</protein>
<dbReference type="EMBL" id="JALLBG020000066">
    <property type="protein sequence ID" value="KAL3768323.1"/>
    <property type="molecule type" value="Genomic_DNA"/>
</dbReference>
<feature type="domain" description="ABC transporter" evidence="5">
    <location>
        <begin position="714"/>
        <end position="931"/>
    </location>
</feature>
<evidence type="ECO:0000259" key="5">
    <source>
        <dbReference type="PROSITE" id="PS50893"/>
    </source>
</evidence>
<dbReference type="PANTHER" id="PTHR42855:SF1">
    <property type="entry name" value="ABC TRANSPORTER DOMAIN-CONTAINING PROTEIN"/>
    <property type="match status" value="1"/>
</dbReference>
<keyword evidence="4" id="KW-0732">Signal</keyword>
<feature type="compositionally biased region" description="Basic and acidic residues" evidence="3">
    <location>
        <begin position="260"/>
        <end position="274"/>
    </location>
</feature>
<comment type="caution">
    <text evidence="6">The sequence shown here is derived from an EMBL/GenBank/DDBJ whole genome shotgun (WGS) entry which is preliminary data.</text>
</comment>
<feature type="domain" description="ABC transporter" evidence="5">
    <location>
        <begin position="339"/>
        <end position="619"/>
    </location>
</feature>
<dbReference type="PANTHER" id="PTHR42855">
    <property type="entry name" value="ABC TRANSPORTER ATP-BINDING SUBUNIT"/>
    <property type="match status" value="1"/>
</dbReference>
<dbReference type="PROSITE" id="PS50893">
    <property type="entry name" value="ABC_TRANSPORTER_2"/>
    <property type="match status" value="2"/>
</dbReference>
<evidence type="ECO:0000313" key="6">
    <source>
        <dbReference type="EMBL" id="KAL3768323.1"/>
    </source>
</evidence>
<feature type="compositionally biased region" description="Basic and acidic residues" evidence="3">
    <location>
        <begin position="223"/>
        <end position="243"/>
    </location>
</feature>
<dbReference type="Pfam" id="PF00005">
    <property type="entry name" value="ABC_tran"/>
    <property type="match status" value="2"/>
</dbReference>
<evidence type="ECO:0000256" key="4">
    <source>
        <dbReference type="SAM" id="SignalP"/>
    </source>
</evidence>
<dbReference type="SUPFAM" id="SSF52540">
    <property type="entry name" value="P-loop containing nucleoside triphosphate hydrolases"/>
    <property type="match status" value="2"/>
</dbReference>
<feature type="region of interest" description="Disordered" evidence="3">
    <location>
        <begin position="960"/>
        <end position="984"/>
    </location>
</feature>
<feature type="compositionally biased region" description="Basic and acidic residues" evidence="3">
    <location>
        <begin position="141"/>
        <end position="162"/>
    </location>
</feature>
<dbReference type="PROSITE" id="PS00211">
    <property type="entry name" value="ABC_TRANSPORTER_1"/>
    <property type="match status" value="2"/>
</dbReference>
<evidence type="ECO:0000313" key="7">
    <source>
        <dbReference type="Proteomes" id="UP001530293"/>
    </source>
</evidence>
<dbReference type="InterPro" id="IPR003593">
    <property type="entry name" value="AAA+_ATPase"/>
</dbReference>
<organism evidence="6 7">
    <name type="scientific">Discostella pseudostelligera</name>
    <dbReference type="NCBI Taxonomy" id="259834"/>
    <lineage>
        <taxon>Eukaryota</taxon>
        <taxon>Sar</taxon>
        <taxon>Stramenopiles</taxon>
        <taxon>Ochrophyta</taxon>
        <taxon>Bacillariophyta</taxon>
        <taxon>Coscinodiscophyceae</taxon>
        <taxon>Thalassiosirophycidae</taxon>
        <taxon>Stephanodiscales</taxon>
        <taxon>Stephanodiscaceae</taxon>
        <taxon>Discostella</taxon>
    </lineage>
</organism>
<feature type="signal peptide" evidence="4">
    <location>
        <begin position="1"/>
        <end position="23"/>
    </location>
</feature>
<feature type="region of interest" description="Disordered" evidence="3">
    <location>
        <begin position="189"/>
        <end position="243"/>
    </location>
</feature>
<feature type="compositionally biased region" description="Low complexity" evidence="3">
    <location>
        <begin position="293"/>
        <end position="303"/>
    </location>
</feature>